<reference evidence="4 5" key="1">
    <citation type="submission" date="2017-06" db="EMBL/GenBank/DDBJ databases">
        <authorList>
            <consortium name="Pathogen Informatics"/>
        </authorList>
    </citation>
    <scope>NUCLEOTIDE SEQUENCE [LARGE SCALE GENOMIC DNA]</scope>
    <source>
        <strain evidence="4 5">NCTC13788</strain>
    </source>
</reference>
<dbReference type="Gene3D" id="1.10.3290.10">
    <property type="entry name" value="Fido-like domain"/>
    <property type="match status" value="1"/>
</dbReference>
<dbReference type="InterPro" id="IPR036597">
    <property type="entry name" value="Fido-like_dom_sf"/>
</dbReference>
<feature type="domain" description="Fido" evidence="3">
    <location>
        <begin position="150"/>
        <end position="300"/>
    </location>
</feature>
<dbReference type="InterPro" id="IPR040198">
    <property type="entry name" value="Fido_containing"/>
</dbReference>
<dbReference type="PANTHER" id="PTHR13504">
    <property type="entry name" value="FIDO DOMAIN-CONTAINING PROTEIN DDB_G0283145"/>
    <property type="match status" value="1"/>
</dbReference>
<dbReference type="Pfam" id="PF02661">
    <property type="entry name" value="Fic"/>
    <property type="match status" value="1"/>
</dbReference>
<name>A0A239SVU2_9STRE</name>
<feature type="binding site" evidence="2">
    <location>
        <begin position="278"/>
        <end position="279"/>
    </location>
    <ligand>
        <name>ATP</name>
        <dbReference type="ChEBI" id="CHEBI:30616"/>
    </ligand>
</feature>
<dbReference type="EMBL" id="LT906439">
    <property type="protein sequence ID" value="SNU89352.1"/>
    <property type="molecule type" value="Genomic_DNA"/>
</dbReference>
<dbReference type="AlphaFoldDB" id="A0A239SVU2"/>
<evidence type="ECO:0000256" key="1">
    <source>
        <dbReference type="PIRSR" id="PIRSR640198-1"/>
    </source>
</evidence>
<feature type="active site" evidence="1">
    <location>
        <position position="237"/>
    </location>
</feature>
<dbReference type="Proteomes" id="UP000215185">
    <property type="component" value="Chromosome 1"/>
</dbReference>
<dbReference type="SUPFAM" id="SSF140931">
    <property type="entry name" value="Fic-like"/>
    <property type="match status" value="1"/>
</dbReference>
<accession>A0A239SVU2</accession>
<proteinExistence type="predicted"/>
<dbReference type="STRING" id="1123308.GCA_000380085_01756"/>
<dbReference type="GO" id="GO:0005524">
    <property type="term" value="F:ATP binding"/>
    <property type="evidence" value="ECO:0007669"/>
    <property type="project" value="UniProtKB-KW"/>
</dbReference>
<sequence length="412" mass="48109">MEYRSLKKIYYSQPNNYEDEYQYRLNGYGTIKTEMYPYLMKKTEFASSSYSLFVVPLLEIQFLSQKIIEQSTIIIQLADKLPDVAHQQFYNEQLFNAIISTNEIEGIGTTRKDVAAAIEALNKNKKETFKHKSTVRMYLNILNEKFLHITELEHIREIYDELTTGEIDIEDKLDGELFRKENVSIVNNKTGKIEHVAPGNEKKVKEMLRSWIDFINLPTIPFLIKASLAHYFFENIHPFYDGNGRTGRYILSKYLSRKLDKFSGLVISKKINEDKQKYYKVFSETGDVLNRADATNFVLTTLNFIIKGQSEIISTLSEKQKKLYYYHQKLQDSNFSEIEKVVMFLLLQSQLFVTDFEASITDNEVLDVLSHTEFSQRGIKTAIKDLENKGLLLKVVKRPLKHSIVESFFDYQ</sequence>
<dbReference type="PANTHER" id="PTHR13504:SF40">
    <property type="entry name" value="FIDO DOMAIN-CONTAINING PROTEIN"/>
    <property type="match status" value="1"/>
</dbReference>
<dbReference type="InterPro" id="IPR003812">
    <property type="entry name" value="Fido"/>
</dbReference>
<dbReference type="KEGG" id="smen:SAMEA4412692_1454"/>
<protein>
    <submittedName>
        <fullName evidence="4">Fic protein family phage protein</fullName>
    </submittedName>
</protein>
<evidence type="ECO:0000313" key="5">
    <source>
        <dbReference type="Proteomes" id="UP000215185"/>
    </source>
</evidence>
<dbReference type="eggNOG" id="COG3177">
    <property type="taxonomic scope" value="Bacteria"/>
</dbReference>
<evidence type="ECO:0000313" key="4">
    <source>
        <dbReference type="EMBL" id="SNU89352.1"/>
    </source>
</evidence>
<keyword evidence="2" id="KW-0067">ATP-binding</keyword>
<evidence type="ECO:0000256" key="2">
    <source>
        <dbReference type="PIRSR" id="PIRSR640198-2"/>
    </source>
</evidence>
<keyword evidence="5" id="KW-1185">Reference proteome</keyword>
<keyword evidence="2" id="KW-0547">Nucleotide-binding</keyword>
<dbReference type="PROSITE" id="PS51459">
    <property type="entry name" value="FIDO"/>
    <property type="match status" value="1"/>
</dbReference>
<gene>
    <name evidence="4" type="ORF">SAMEA4412692_01454</name>
</gene>
<evidence type="ECO:0000259" key="3">
    <source>
        <dbReference type="PROSITE" id="PS51459"/>
    </source>
</evidence>
<feature type="binding site" evidence="2">
    <location>
        <begin position="241"/>
        <end position="248"/>
    </location>
    <ligand>
        <name>ATP</name>
        <dbReference type="ChEBI" id="CHEBI:30616"/>
    </ligand>
</feature>
<organism evidence="4 5">
    <name type="scientific">Streptococcus merionis</name>
    <dbReference type="NCBI Taxonomy" id="400065"/>
    <lineage>
        <taxon>Bacteria</taxon>
        <taxon>Bacillati</taxon>
        <taxon>Bacillota</taxon>
        <taxon>Bacilli</taxon>
        <taxon>Lactobacillales</taxon>
        <taxon>Streptococcaceae</taxon>
        <taxon>Streptococcus</taxon>
    </lineage>
</organism>